<evidence type="ECO:0000313" key="5">
    <source>
        <dbReference type="Proteomes" id="UP000295257"/>
    </source>
</evidence>
<dbReference type="InterPro" id="IPR047215">
    <property type="entry name" value="Galactose_mutarotase-like"/>
</dbReference>
<dbReference type="STRING" id="1612.ABB44_09240"/>
<dbReference type="GO" id="GO:0005737">
    <property type="term" value="C:cytoplasm"/>
    <property type="evidence" value="ECO:0007669"/>
    <property type="project" value="TreeGrafter"/>
</dbReference>
<dbReference type="Gene3D" id="2.70.98.10">
    <property type="match status" value="1"/>
</dbReference>
<dbReference type="CDD" id="cd09019">
    <property type="entry name" value="galactose_mutarotase_like"/>
    <property type="match status" value="1"/>
</dbReference>
<proteinExistence type="inferred from homology"/>
<evidence type="ECO:0000256" key="2">
    <source>
        <dbReference type="ARBA" id="ARBA00023235"/>
    </source>
</evidence>
<name>A0A4R5NCD6_9LACO</name>
<dbReference type="PANTHER" id="PTHR10091:SF0">
    <property type="entry name" value="GALACTOSE MUTAROTASE"/>
    <property type="match status" value="1"/>
</dbReference>
<dbReference type="EMBL" id="PUFN01000024">
    <property type="protein sequence ID" value="TDG70678.1"/>
    <property type="molecule type" value="Genomic_DNA"/>
</dbReference>
<comment type="similarity">
    <text evidence="1">Belongs to the aldose epimerase family.</text>
</comment>
<dbReference type="InterPro" id="IPR008183">
    <property type="entry name" value="Aldose_1/G6P_1-epimerase"/>
</dbReference>
<gene>
    <name evidence="4" type="ORF">C5L30_001469</name>
</gene>
<dbReference type="Proteomes" id="UP000295257">
    <property type="component" value="Unassembled WGS sequence"/>
</dbReference>
<protein>
    <recommendedName>
        <fullName evidence="6">Aldose 1-epimerase</fullName>
    </recommendedName>
</protein>
<comment type="caution">
    <text evidence="4">The sequence shown here is derived from an EMBL/GenBank/DDBJ whole genome shotgun (WGS) entry which is preliminary data.</text>
</comment>
<dbReference type="GO" id="GO:0030246">
    <property type="term" value="F:carbohydrate binding"/>
    <property type="evidence" value="ECO:0007669"/>
    <property type="project" value="InterPro"/>
</dbReference>
<dbReference type="PANTHER" id="PTHR10091">
    <property type="entry name" value="ALDOSE-1-EPIMERASE"/>
    <property type="match status" value="1"/>
</dbReference>
<keyword evidence="5" id="KW-1185">Reference proteome</keyword>
<evidence type="ECO:0000256" key="3">
    <source>
        <dbReference type="ARBA" id="ARBA00023277"/>
    </source>
</evidence>
<reference evidence="4 5" key="1">
    <citation type="journal article" date="2019" name="Appl. Microbiol. Biotechnol.">
        <title>Uncovering carbohydrate metabolism through a genotype-phenotype association study of 56 lactic acid bacteria genomes.</title>
        <authorList>
            <person name="Buron-Moles G."/>
            <person name="Chailyan A."/>
            <person name="Dolejs I."/>
            <person name="Forster J."/>
            <person name="Miks M.H."/>
        </authorList>
    </citation>
    <scope>NUCLEOTIDE SEQUENCE [LARGE SCALE GENOMIC DNA]</scope>
    <source>
        <strain evidence="4 5">ATCC 29644</strain>
    </source>
</reference>
<dbReference type="SUPFAM" id="SSF74650">
    <property type="entry name" value="Galactose mutarotase-like"/>
    <property type="match status" value="1"/>
</dbReference>
<dbReference type="AlphaFoldDB" id="A0A4R5NCD6"/>
<dbReference type="GO" id="GO:0006006">
    <property type="term" value="P:glucose metabolic process"/>
    <property type="evidence" value="ECO:0007669"/>
    <property type="project" value="TreeGrafter"/>
</dbReference>
<evidence type="ECO:0008006" key="6">
    <source>
        <dbReference type="Google" id="ProtNLM"/>
    </source>
</evidence>
<dbReference type="Pfam" id="PF01263">
    <property type="entry name" value="Aldose_epim"/>
    <property type="match status" value="1"/>
</dbReference>
<evidence type="ECO:0000313" key="4">
    <source>
        <dbReference type="EMBL" id="TDG70678.1"/>
    </source>
</evidence>
<keyword evidence="3" id="KW-0119">Carbohydrate metabolism</keyword>
<accession>A0A4R5NCD6</accession>
<keyword evidence="2" id="KW-0413">Isomerase</keyword>
<dbReference type="InterPro" id="IPR011013">
    <property type="entry name" value="Gal_mutarotase_sf_dom"/>
</dbReference>
<evidence type="ECO:0000256" key="1">
    <source>
        <dbReference type="ARBA" id="ARBA00006206"/>
    </source>
</evidence>
<sequence length="335" mass="38091">MHRMGRNMTVKKTIFGEIGTDPVYSYKITNKNETSIDVLTYAATWQNFEVVEDGVKHSLIEHFDNLDDYIKTPYMVGKTIGRVAGRIKDAKFSINGVDYQMTPNNGKNVMHSGDHGLQSQNFDSTIDSDNSVLFTHTVKGEDEFPGTLTVEVRYSLNDDDEVQITYNAKTDHDTLFNPTCHVYFDIDDENIRQQQLKINSKRFVDVDAKKIPTGKLLATTNAYDFKNFKKIGQGLKQLKPLDKVEFDDAFVVNKKAATLKSEHRAIDLYTDRDGLVIFTANPVDALKAQNHEFSSIAMELQTLPDAIHHPDFGNTILLANQEVSYTNKYKYRKLN</sequence>
<dbReference type="InterPro" id="IPR014718">
    <property type="entry name" value="GH-type_carb-bd"/>
</dbReference>
<dbReference type="GO" id="GO:0004034">
    <property type="term" value="F:aldose 1-epimerase activity"/>
    <property type="evidence" value="ECO:0007669"/>
    <property type="project" value="TreeGrafter"/>
</dbReference>
<dbReference type="GO" id="GO:0033499">
    <property type="term" value="P:galactose catabolic process via UDP-galactose, Leloir pathway"/>
    <property type="evidence" value="ECO:0007669"/>
    <property type="project" value="TreeGrafter"/>
</dbReference>
<organism evidence="4 5">
    <name type="scientific">Companilactobacillus farciminis</name>
    <dbReference type="NCBI Taxonomy" id="1612"/>
    <lineage>
        <taxon>Bacteria</taxon>
        <taxon>Bacillati</taxon>
        <taxon>Bacillota</taxon>
        <taxon>Bacilli</taxon>
        <taxon>Lactobacillales</taxon>
        <taxon>Lactobacillaceae</taxon>
        <taxon>Companilactobacillus</taxon>
    </lineage>
</organism>